<keyword evidence="5" id="KW-1185">Reference proteome</keyword>
<keyword evidence="1" id="KW-0238">DNA-binding</keyword>
<dbReference type="Proteomes" id="UP000003856">
    <property type="component" value="Unassembled WGS sequence"/>
</dbReference>
<dbReference type="InterPro" id="IPR011010">
    <property type="entry name" value="DNA_brk_join_enz"/>
</dbReference>
<evidence type="ECO:0000256" key="2">
    <source>
        <dbReference type="ARBA" id="ARBA00023172"/>
    </source>
</evidence>
<evidence type="ECO:0000313" key="4">
    <source>
        <dbReference type="EMBL" id="EER61936.1"/>
    </source>
</evidence>
<dbReference type="Pfam" id="PF12835">
    <property type="entry name" value="Integrase_1"/>
    <property type="match status" value="1"/>
</dbReference>
<dbReference type="PATRIC" id="fig|573060.9.peg.4717"/>
<dbReference type="EMBL" id="ACQT01000006">
    <property type="protein sequence ID" value="EER61936.1"/>
    <property type="molecule type" value="Genomic_DNA"/>
</dbReference>
<dbReference type="InterPro" id="IPR024456">
    <property type="entry name" value="Integrase_catalytic_putative"/>
</dbReference>
<keyword evidence="2" id="KW-0233">DNA recombination</keyword>
<dbReference type="SUPFAM" id="SSF56349">
    <property type="entry name" value="DNA breaking-rejoining enzymes"/>
    <property type="match status" value="1"/>
</dbReference>
<dbReference type="RefSeq" id="WP_005793113.1">
    <property type="nucleotide sequence ID" value="NZ_ACQT01000006.1"/>
</dbReference>
<dbReference type="InterPro" id="IPR010998">
    <property type="entry name" value="Integrase_recombinase_N"/>
</dbReference>
<dbReference type="GO" id="GO:0003677">
    <property type="term" value="F:DNA binding"/>
    <property type="evidence" value="ECO:0007669"/>
    <property type="project" value="UniProtKB-KW"/>
</dbReference>
<dbReference type="InterPro" id="IPR013762">
    <property type="entry name" value="Integrase-like_cat_sf"/>
</dbReference>
<gene>
    <name evidence="4" type="ORF">AcdelDRAFT_0461</name>
</gene>
<evidence type="ECO:0000259" key="3">
    <source>
        <dbReference type="Pfam" id="PF12835"/>
    </source>
</evidence>
<evidence type="ECO:0000256" key="1">
    <source>
        <dbReference type="ARBA" id="ARBA00023125"/>
    </source>
</evidence>
<dbReference type="OrthoDB" id="5394387at2"/>
<dbReference type="GO" id="GO:0006310">
    <property type="term" value="P:DNA recombination"/>
    <property type="evidence" value="ECO:0007669"/>
    <property type="project" value="UniProtKB-KW"/>
</dbReference>
<dbReference type="GO" id="GO:0015074">
    <property type="term" value="P:DNA integration"/>
    <property type="evidence" value="ECO:0007669"/>
    <property type="project" value="InterPro"/>
</dbReference>
<organism evidence="4 5">
    <name type="scientific">Acidovorax delafieldii 2AN</name>
    <dbReference type="NCBI Taxonomy" id="573060"/>
    <lineage>
        <taxon>Bacteria</taxon>
        <taxon>Pseudomonadati</taxon>
        <taxon>Pseudomonadota</taxon>
        <taxon>Betaproteobacteria</taxon>
        <taxon>Burkholderiales</taxon>
        <taxon>Comamonadaceae</taxon>
        <taxon>Acidovorax</taxon>
    </lineage>
</organism>
<name>C5T0N1_ACIDE</name>
<sequence length="312" mass="34371">MTRNFGLGSRDMGIAGKFALNDAVKNRSVSFSTAGTNHHRWHSFTIWAKANGVKKMEDVTRELVKKYGRELAQKVNTRDLSAATAQVYISAVNSVMSIATQRKWQSVSPTKDCNIPQRCAVRQDAPGALDRAACASAVEAVRVKLGDRVAAVVELARELGLRSKEASLLDARAALTQAREKESVTITSGTKGGRRREVPIASQEQVQALQRAAQAQGRDRSMIPIDQSWQKWRSKELREARDLVRQHTTGGLHDLRSAYACQRYQEKTGHAAPAASGVIADKSKDLDARKEISKELGHNRVEVVAEYIGGRR</sequence>
<dbReference type="AlphaFoldDB" id="C5T0N1"/>
<proteinExistence type="predicted"/>
<accession>C5T0N1</accession>
<protein>
    <recommendedName>
        <fullName evidence="3">Integrase catalytic domain-containing protein</fullName>
    </recommendedName>
</protein>
<reference evidence="4 5" key="1">
    <citation type="submission" date="2009-05" db="EMBL/GenBank/DDBJ databases">
        <title>The draft genome of Acidovorax delafieldii 2AN.</title>
        <authorList>
            <consortium name="US DOE Joint Genome Institute (JGI-PGF)"/>
            <person name="Lucas S."/>
            <person name="Copeland A."/>
            <person name="Lapidus A."/>
            <person name="Glavina del Rio T."/>
            <person name="Tice H."/>
            <person name="Bruce D."/>
            <person name="Goodwin L."/>
            <person name="Pitluck S."/>
            <person name="Larimer F."/>
            <person name="Land M.L."/>
            <person name="Hauser L."/>
            <person name="Shelobolina E.S."/>
            <person name="Picardal F."/>
            <person name="Roden E."/>
            <person name="Emerson D."/>
        </authorList>
    </citation>
    <scope>NUCLEOTIDE SEQUENCE [LARGE SCALE GENOMIC DNA]</scope>
    <source>
        <strain evidence="4 5">2AN</strain>
    </source>
</reference>
<feature type="domain" description="Integrase catalytic" evidence="3">
    <location>
        <begin position="144"/>
        <end position="261"/>
    </location>
</feature>
<dbReference type="Gene3D" id="1.10.150.130">
    <property type="match status" value="1"/>
</dbReference>
<comment type="caution">
    <text evidence="4">The sequence shown here is derived from an EMBL/GenBank/DDBJ whole genome shotgun (WGS) entry which is preliminary data.</text>
</comment>
<dbReference type="Gene3D" id="1.10.443.10">
    <property type="entry name" value="Intergrase catalytic core"/>
    <property type="match status" value="1"/>
</dbReference>
<evidence type="ECO:0000313" key="5">
    <source>
        <dbReference type="Proteomes" id="UP000003856"/>
    </source>
</evidence>